<name>A0AAW5KMY3_9FIRM</name>
<gene>
    <name evidence="2" type="ORF">NE632_03640</name>
</gene>
<dbReference type="AlphaFoldDB" id="A0AAW5KMY3"/>
<protein>
    <submittedName>
        <fullName evidence="2">Uncharacterized protein</fullName>
    </submittedName>
</protein>
<reference evidence="2" key="1">
    <citation type="submission" date="2022-06" db="EMBL/GenBank/DDBJ databases">
        <title>Isolation of gut microbiota from human fecal samples.</title>
        <authorList>
            <person name="Pamer E.G."/>
            <person name="Barat B."/>
            <person name="Waligurski E."/>
            <person name="Medina S."/>
            <person name="Paddock L."/>
            <person name="Mostad J."/>
        </authorList>
    </citation>
    <scope>NUCLEOTIDE SEQUENCE</scope>
    <source>
        <strain evidence="2">DFI.5.57</strain>
    </source>
</reference>
<dbReference type="EMBL" id="JANGCN010000005">
    <property type="protein sequence ID" value="MCQ5152391.1"/>
    <property type="molecule type" value="Genomic_DNA"/>
</dbReference>
<dbReference type="Proteomes" id="UP001206236">
    <property type="component" value="Unassembled WGS sequence"/>
</dbReference>
<keyword evidence="1" id="KW-1133">Transmembrane helix</keyword>
<proteinExistence type="predicted"/>
<evidence type="ECO:0000313" key="2">
    <source>
        <dbReference type="EMBL" id="MCQ5152391.1"/>
    </source>
</evidence>
<feature type="transmembrane region" description="Helical" evidence="1">
    <location>
        <begin position="118"/>
        <end position="137"/>
    </location>
</feature>
<keyword evidence="1" id="KW-0472">Membrane</keyword>
<evidence type="ECO:0000313" key="3">
    <source>
        <dbReference type="Proteomes" id="UP001206236"/>
    </source>
</evidence>
<feature type="transmembrane region" description="Helical" evidence="1">
    <location>
        <begin position="32"/>
        <end position="55"/>
    </location>
</feature>
<dbReference type="RefSeq" id="WP_256321661.1">
    <property type="nucleotide sequence ID" value="NZ_JANGCN010000005.1"/>
</dbReference>
<keyword evidence="1" id="KW-0812">Transmembrane</keyword>
<comment type="caution">
    <text evidence="2">The sequence shown here is derived from an EMBL/GenBank/DDBJ whole genome shotgun (WGS) entry which is preliminary data.</text>
</comment>
<organism evidence="2 3">
    <name type="scientific">Ruminococcus bicirculans</name>
    <name type="common">ex Wegman et al. 2014</name>
    <dbReference type="NCBI Taxonomy" id="1160721"/>
    <lineage>
        <taxon>Bacteria</taxon>
        <taxon>Bacillati</taxon>
        <taxon>Bacillota</taxon>
        <taxon>Clostridia</taxon>
        <taxon>Eubacteriales</taxon>
        <taxon>Oscillospiraceae</taxon>
        <taxon>Ruminococcus</taxon>
    </lineage>
</organism>
<feature type="transmembrane region" description="Helical" evidence="1">
    <location>
        <begin position="61"/>
        <end position="86"/>
    </location>
</feature>
<evidence type="ECO:0000256" key="1">
    <source>
        <dbReference type="SAM" id="Phobius"/>
    </source>
</evidence>
<accession>A0AAW5KMY3</accession>
<feature type="transmembrane region" description="Helical" evidence="1">
    <location>
        <begin position="93"/>
        <end position="112"/>
    </location>
</feature>
<sequence>MEMFDLRADYKTLPDETLRRHFRRLIKRQRRFAAFTFALLIPAAIIYGMMGWANFFAAESAMFAFFDASSNAFFNYAAFAASGALLMADTTKLIVASPAVMILYMSLKFALFDSVSGDTFVMLAYLIVAAVITAKTVSDLNFMRKLPNFPFDGRKERIDFEGLSRDKMTENLQKLLDNQKGDKVITNDYEDIFTSDKPQDIASPPENTDEYLQQHKMSYQRVRSWNDVSRLD</sequence>